<dbReference type="Proteomes" id="UP001054837">
    <property type="component" value="Unassembled WGS sequence"/>
</dbReference>
<keyword evidence="2" id="KW-1185">Reference proteome</keyword>
<dbReference type="AlphaFoldDB" id="A0AAV4WJQ4"/>
<gene>
    <name evidence="1" type="primary">AVEN_144877_2</name>
    <name evidence="1" type="ORF">CDAR_56351</name>
</gene>
<accession>A0AAV4WJQ4</accession>
<proteinExistence type="predicted"/>
<dbReference type="EMBL" id="BPLQ01014780">
    <property type="protein sequence ID" value="GIY83106.1"/>
    <property type="molecule type" value="Genomic_DNA"/>
</dbReference>
<evidence type="ECO:0000313" key="2">
    <source>
        <dbReference type="Proteomes" id="UP001054837"/>
    </source>
</evidence>
<sequence>MGCSRIEVFLQELWGKRLKHGCRRHCPQCNKSKRTEGHSMWRDIPPPRINLPPEYTLVGKCEDVCCSTCKTACIKPEECSNCDHVPPPLLRFNYSTRDGEFDPKNSIATYQTTTNSFHGRGPLMTLKEYQDPEEMRTPRFLEMSPISLRMLDQRP</sequence>
<organism evidence="1 2">
    <name type="scientific">Caerostris darwini</name>
    <dbReference type="NCBI Taxonomy" id="1538125"/>
    <lineage>
        <taxon>Eukaryota</taxon>
        <taxon>Metazoa</taxon>
        <taxon>Ecdysozoa</taxon>
        <taxon>Arthropoda</taxon>
        <taxon>Chelicerata</taxon>
        <taxon>Arachnida</taxon>
        <taxon>Araneae</taxon>
        <taxon>Araneomorphae</taxon>
        <taxon>Entelegynae</taxon>
        <taxon>Araneoidea</taxon>
        <taxon>Araneidae</taxon>
        <taxon>Caerostris</taxon>
    </lineage>
</organism>
<protein>
    <submittedName>
        <fullName evidence="1">Uncharacterized protein</fullName>
    </submittedName>
</protein>
<comment type="caution">
    <text evidence="1">The sequence shown here is derived from an EMBL/GenBank/DDBJ whole genome shotgun (WGS) entry which is preliminary data.</text>
</comment>
<evidence type="ECO:0000313" key="1">
    <source>
        <dbReference type="EMBL" id="GIY83106.1"/>
    </source>
</evidence>
<name>A0AAV4WJQ4_9ARAC</name>
<reference evidence="1 2" key="1">
    <citation type="submission" date="2021-06" db="EMBL/GenBank/DDBJ databases">
        <title>Caerostris darwini draft genome.</title>
        <authorList>
            <person name="Kono N."/>
            <person name="Arakawa K."/>
        </authorList>
    </citation>
    <scope>NUCLEOTIDE SEQUENCE [LARGE SCALE GENOMIC DNA]</scope>
</reference>